<dbReference type="EMBL" id="CM044703">
    <property type="protein sequence ID" value="KAI5673920.1"/>
    <property type="molecule type" value="Genomic_DNA"/>
</dbReference>
<comment type="caution">
    <text evidence="1">The sequence shown here is derived from an EMBL/GenBank/DDBJ whole genome shotgun (WGS) entry which is preliminary data.</text>
</comment>
<proteinExistence type="predicted"/>
<accession>A0ACC0BMT2</accession>
<organism evidence="1 2">
    <name type="scientific">Catharanthus roseus</name>
    <name type="common">Madagascar periwinkle</name>
    <name type="synonym">Vinca rosea</name>
    <dbReference type="NCBI Taxonomy" id="4058"/>
    <lineage>
        <taxon>Eukaryota</taxon>
        <taxon>Viridiplantae</taxon>
        <taxon>Streptophyta</taxon>
        <taxon>Embryophyta</taxon>
        <taxon>Tracheophyta</taxon>
        <taxon>Spermatophyta</taxon>
        <taxon>Magnoliopsida</taxon>
        <taxon>eudicotyledons</taxon>
        <taxon>Gunneridae</taxon>
        <taxon>Pentapetalae</taxon>
        <taxon>asterids</taxon>
        <taxon>lamiids</taxon>
        <taxon>Gentianales</taxon>
        <taxon>Apocynaceae</taxon>
        <taxon>Rauvolfioideae</taxon>
        <taxon>Vinceae</taxon>
        <taxon>Catharanthinae</taxon>
        <taxon>Catharanthus</taxon>
    </lineage>
</organism>
<name>A0ACC0BMT2_CATRO</name>
<sequence length="466" mass="50878">MVAEAPDQVEGSACEAPFGAGVHLESAATQSQSLGAFGNGYTPKVRKPYTITKQREKWTQEEHQRFLEALKLYGRAWRQIEEHVGTKTAIQIRSHAQKFFAKVARDSKPDSEGSLNPMEIPPPRPKKKPLHPYPRKVVNSQKYGAIDPNSHEQSPPNVTGLDRETRSPTSVFSAIGSDASGSPFSEPQRSSRLSPTSCTSDNAHSANMLLRENDNECMTSDSSVEEERGFFQSTQLSAPTYMDAKLVMEPDLLTIAGAYSLDNSASDEPSTTIKLFGKTVVLNESQKLSPSATESETTTNDEELVVTDGQHFQNSATTDADPKFAFPFVPGSITPLPWFVPQYALSDECSHAGLTPGSIPWWALYQGVIFPPVSFGNQTADSPYKGEQQHELRDGSLTSSNSGSTGEVNSLQKKTVAVERKGKAKLLKHGSSRGFVPYKRCLAERDATSVIVAAEEHKGPKNRVCL</sequence>
<evidence type="ECO:0000313" key="2">
    <source>
        <dbReference type="Proteomes" id="UP001060085"/>
    </source>
</evidence>
<protein>
    <submittedName>
        <fullName evidence="1">Uncharacterized protein</fullName>
    </submittedName>
</protein>
<gene>
    <name evidence="1" type="ORF">M9H77_14284</name>
</gene>
<keyword evidence="2" id="KW-1185">Reference proteome</keyword>
<evidence type="ECO:0000313" key="1">
    <source>
        <dbReference type="EMBL" id="KAI5673920.1"/>
    </source>
</evidence>
<reference evidence="2" key="1">
    <citation type="journal article" date="2023" name="Nat. Plants">
        <title>Single-cell RNA sequencing provides a high-resolution roadmap for understanding the multicellular compartmentation of specialized metabolism.</title>
        <authorList>
            <person name="Sun S."/>
            <person name="Shen X."/>
            <person name="Li Y."/>
            <person name="Li Y."/>
            <person name="Wang S."/>
            <person name="Li R."/>
            <person name="Zhang H."/>
            <person name="Shen G."/>
            <person name="Guo B."/>
            <person name="Wei J."/>
            <person name="Xu J."/>
            <person name="St-Pierre B."/>
            <person name="Chen S."/>
            <person name="Sun C."/>
        </authorList>
    </citation>
    <scope>NUCLEOTIDE SEQUENCE [LARGE SCALE GENOMIC DNA]</scope>
</reference>
<dbReference type="Proteomes" id="UP001060085">
    <property type="component" value="Linkage Group LG03"/>
</dbReference>